<dbReference type="AlphaFoldDB" id="A0A286UR51"/>
<dbReference type="InterPro" id="IPR017937">
    <property type="entry name" value="Thioredoxin_CS"/>
</dbReference>
<dbReference type="SUPFAM" id="SSF52833">
    <property type="entry name" value="Thioredoxin-like"/>
    <property type="match status" value="1"/>
</dbReference>
<dbReference type="STRING" id="2282107.A0A286UR51"/>
<dbReference type="Gene3D" id="3.40.30.10">
    <property type="entry name" value="Glutaredoxin"/>
    <property type="match status" value="1"/>
</dbReference>
<dbReference type="InterPro" id="IPR013766">
    <property type="entry name" value="Thioredoxin_domain"/>
</dbReference>
<accession>A0A286UR51</accession>
<dbReference type="EMBL" id="NBII01000002">
    <property type="protein sequence ID" value="PAV22019.1"/>
    <property type="molecule type" value="Genomic_DNA"/>
</dbReference>
<keyword evidence="2" id="KW-1015">Disulfide bond</keyword>
<organism evidence="4 5">
    <name type="scientific">Pyrrhoderma noxium</name>
    <dbReference type="NCBI Taxonomy" id="2282107"/>
    <lineage>
        <taxon>Eukaryota</taxon>
        <taxon>Fungi</taxon>
        <taxon>Dikarya</taxon>
        <taxon>Basidiomycota</taxon>
        <taxon>Agaricomycotina</taxon>
        <taxon>Agaricomycetes</taxon>
        <taxon>Hymenochaetales</taxon>
        <taxon>Hymenochaetaceae</taxon>
        <taxon>Pyrrhoderma</taxon>
    </lineage>
</organism>
<dbReference type="PROSITE" id="PS00194">
    <property type="entry name" value="THIOREDOXIN_1"/>
    <property type="match status" value="1"/>
</dbReference>
<feature type="domain" description="Thioredoxin" evidence="3">
    <location>
        <begin position="1"/>
        <end position="141"/>
    </location>
</feature>
<evidence type="ECO:0000256" key="2">
    <source>
        <dbReference type="ARBA" id="ARBA00023157"/>
    </source>
</evidence>
<dbReference type="FunCoup" id="A0A286UR51">
    <property type="interactions" value="209"/>
</dbReference>
<sequence length="160" mass="17215">MSVQHISSESDLNGYLSKDSLTVIDFHATWCGPCKMIAPVYEKLAQEYPNVNFLKCDVDAVPSVAQNYKVTAMPTFVFLKGTEELERIQGANQANLKSAVARHSVGSKKASGTVAFTGKGQTLGGPSIPEVGTDGLINLSPQMKVLAGFVGVYLLLWYLS</sequence>
<comment type="caution">
    <text evidence="4">The sequence shown here is derived from an EMBL/GenBank/DDBJ whole genome shotgun (WGS) entry which is preliminary data.</text>
</comment>
<evidence type="ECO:0000259" key="3">
    <source>
        <dbReference type="PROSITE" id="PS51352"/>
    </source>
</evidence>
<dbReference type="OrthoDB" id="10263751at2759"/>
<evidence type="ECO:0000256" key="1">
    <source>
        <dbReference type="ARBA" id="ARBA00020570"/>
    </source>
</evidence>
<protein>
    <recommendedName>
        <fullName evidence="1">Thioredoxin</fullName>
    </recommendedName>
</protein>
<dbReference type="FunFam" id="3.40.30.10:FF:000245">
    <property type="entry name" value="Thioredoxin"/>
    <property type="match status" value="1"/>
</dbReference>
<dbReference type="CDD" id="cd02947">
    <property type="entry name" value="TRX_family"/>
    <property type="match status" value="1"/>
</dbReference>
<dbReference type="Proteomes" id="UP000217199">
    <property type="component" value="Unassembled WGS sequence"/>
</dbReference>
<proteinExistence type="predicted"/>
<evidence type="ECO:0000313" key="5">
    <source>
        <dbReference type="Proteomes" id="UP000217199"/>
    </source>
</evidence>
<reference evidence="4 5" key="1">
    <citation type="journal article" date="2017" name="Mol. Ecol.">
        <title>Comparative and population genomic landscape of Phellinus noxius: A hypervariable fungus causing root rot in trees.</title>
        <authorList>
            <person name="Chung C.L."/>
            <person name="Lee T.J."/>
            <person name="Akiba M."/>
            <person name="Lee H.H."/>
            <person name="Kuo T.H."/>
            <person name="Liu D."/>
            <person name="Ke H.M."/>
            <person name="Yokoi T."/>
            <person name="Roa M.B."/>
            <person name="Lu M.J."/>
            <person name="Chang Y.Y."/>
            <person name="Ann P.J."/>
            <person name="Tsai J.N."/>
            <person name="Chen C.Y."/>
            <person name="Tzean S.S."/>
            <person name="Ota Y."/>
            <person name="Hattori T."/>
            <person name="Sahashi N."/>
            <person name="Liou R.F."/>
            <person name="Kikuchi T."/>
            <person name="Tsai I.J."/>
        </authorList>
    </citation>
    <scope>NUCLEOTIDE SEQUENCE [LARGE SCALE GENOMIC DNA]</scope>
    <source>
        <strain evidence="4 5">FFPRI411160</strain>
    </source>
</reference>
<dbReference type="PRINTS" id="PR00421">
    <property type="entry name" value="THIOREDOXIN"/>
</dbReference>
<dbReference type="Pfam" id="PF00085">
    <property type="entry name" value="Thioredoxin"/>
    <property type="match status" value="1"/>
</dbReference>
<dbReference type="PROSITE" id="PS51352">
    <property type="entry name" value="THIOREDOXIN_2"/>
    <property type="match status" value="1"/>
</dbReference>
<keyword evidence="5" id="KW-1185">Reference proteome</keyword>
<evidence type="ECO:0000313" key="4">
    <source>
        <dbReference type="EMBL" id="PAV22019.1"/>
    </source>
</evidence>
<gene>
    <name evidence="4" type="ORF">PNOK_0197600</name>
</gene>
<dbReference type="PANTHER" id="PTHR46115">
    <property type="entry name" value="THIOREDOXIN-LIKE PROTEIN 1"/>
    <property type="match status" value="1"/>
</dbReference>
<dbReference type="InParanoid" id="A0A286UR51"/>
<name>A0A286UR51_9AGAM</name>
<dbReference type="InterPro" id="IPR036249">
    <property type="entry name" value="Thioredoxin-like_sf"/>
</dbReference>